<feature type="domain" description="U1-type" evidence="3">
    <location>
        <begin position="419"/>
        <end position="453"/>
    </location>
</feature>
<dbReference type="InterPro" id="IPR036236">
    <property type="entry name" value="Znf_C2H2_sf"/>
</dbReference>
<feature type="region of interest" description="Disordered" evidence="1">
    <location>
        <begin position="303"/>
        <end position="337"/>
    </location>
</feature>
<dbReference type="Proteomes" id="UP000541610">
    <property type="component" value="Unassembled WGS sequence"/>
</dbReference>
<proteinExistence type="predicted"/>
<dbReference type="GO" id="GO:0032259">
    <property type="term" value="P:methylation"/>
    <property type="evidence" value="ECO:0007669"/>
    <property type="project" value="UniProtKB-KW"/>
</dbReference>
<dbReference type="Gene3D" id="3.30.160.60">
    <property type="entry name" value="Classic Zinc Finger"/>
    <property type="match status" value="1"/>
</dbReference>
<dbReference type="GO" id="GO:0008276">
    <property type="term" value="F:protein methyltransferase activity"/>
    <property type="evidence" value="ECO:0007669"/>
    <property type="project" value="InterPro"/>
</dbReference>
<dbReference type="OrthoDB" id="432093at2759"/>
<evidence type="ECO:0000313" key="5">
    <source>
        <dbReference type="Proteomes" id="UP000541610"/>
    </source>
</evidence>
<gene>
    <name evidence="4" type="primary">METTL22</name>
    <name evidence="4" type="ORF">FOZ60_003682</name>
</gene>
<dbReference type="SUPFAM" id="SSF57667">
    <property type="entry name" value="beta-beta-alpha zinc fingers"/>
    <property type="match status" value="2"/>
</dbReference>
<evidence type="ECO:0000259" key="2">
    <source>
        <dbReference type="SMART" id="SM00355"/>
    </source>
</evidence>
<dbReference type="PANTHER" id="PTHR23108:SF3">
    <property type="entry name" value="METHYLTRANSFERASE FAMILY PROTEIN"/>
    <property type="match status" value="1"/>
</dbReference>
<feature type="domain" description="C2H2-type" evidence="2">
    <location>
        <begin position="267"/>
        <end position="291"/>
    </location>
</feature>
<evidence type="ECO:0000313" key="4">
    <source>
        <dbReference type="EMBL" id="KAF4695669.1"/>
    </source>
</evidence>
<feature type="domain" description="U1-type" evidence="3">
    <location>
        <begin position="264"/>
        <end position="298"/>
    </location>
</feature>
<dbReference type="InterPro" id="IPR003604">
    <property type="entry name" value="Matrin/U1-like-C_Znf_C2H2"/>
</dbReference>
<dbReference type="SMART" id="SM00451">
    <property type="entry name" value="ZnF_U1"/>
    <property type="match status" value="2"/>
</dbReference>
<dbReference type="AlphaFoldDB" id="A0A7J6PHR2"/>
<accession>A0A7J6PHR2</accession>
<comment type="caution">
    <text evidence="4">The sequence shown here is derived from an EMBL/GenBank/DDBJ whole genome shotgun (WGS) entry which is preliminary data.</text>
</comment>
<keyword evidence="4" id="KW-0808">Transferase</keyword>
<dbReference type="GO" id="GO:0005634">
    <property type="term" value="C:nucleus"/>
    <property type="evidence" value="ECO:0007669"/>
    <property type="project" value="TreeGrafter"/>
</dbReference>
<dbReference type="GO" id="GO:0003676">
    <property type="term" value="F:nucleic acid binding"/>
    <property type="evidence" value="ECO:0007669"/>
    <property type="project" value="InterPro"/>
</dbReference>
<dbReference type="PANTHER" id="PTHR23108">
    <property type="entry name" value="METHYLTRANSFERASE-RELATED"/>
    <property type="match status" value="1"/>
</dbReference>
<dbReference type="GO" id="GO:0008270">
    <property type="term" value="F:zinc ion binding"/>
    <property type="evidence" value="ECO:0007669"/>
    <property type="project" value="InterPro"/>
</dbReference>
<feature type="domain" description="C2H2-type" evidence="2">
    <location>
        <begin position="422"/>
        <end position="446"/>
    </location>
</feature>
<sequence>MAFASDLQPRQGSSSMQLQWTLPEASSFELGYDSDGDLIRPVEPREVRYSVRCERECSELKSVGDQLWNGALFLGCFLAANPSLVDGKTVLELACGVGALGGLYEALGVKRAILTDYSSSALSLCEANNVGNPVVEVSKLDFEDPAADVWYDFGINEALSDALLALLSRFKGAKALLCCEERLNIIHPAVPPCDVFAQDFVDKYASGDNARFRIRELPSPGDVSKYLQLTGEAPGSLLRHCKSVSLMASPSEEDRGFFAGRDKDGSWRCTLCDITVCYEGIFLSHMQGEKHAKNVRNLQWGEHERRRRRAGQEFPRGRTRVPRHRRSSSASSQPRPLLTLERHQRLKVMRPECRDTQVEASGEPMWKKDPQYNGFRDFSEQCSEQFYPDGRTLAGCGVIPPLDERPPNTWGEAPAMADGWDMVCRLCDAQLGDWYQWSMHMQAKKHRANVKSGRWSFATFWQKLTVGEFPYYYEHLTGIWTIEPPFDDFNGDVYVEPLVKNAYCNPDYELDREQEMSPLEPGHDGTWI</sequence>
<dbReference type="InterPro" id="IPR029063">
    <property type="entry name" value="SAM-dependent_MTases_sf"/>
</dbReference>
<feature type="compositionally biased region" description="Basic residues" evidence="1">
    <location>
        <begin position="317"/>
        <end position="327"/>
    </location>
</feature>
<reference evidence="4 5" key="1">
    <citation type="submission" date="2020-04" db="EMBL/GenBank/DDBJ databases">
        <title>Perkinsus olseni comparative genomics.</title>
        <authorList>
            <person name="Bogema D.R."/>
        </authorList>
    </citation>
    <scope>NUCLEOTIDE SEQUENCE [LARGE SCALE GENOMIC DNA]</scope>
    <source>
        <strain evidence="4">00978-12</strain>
    </source>
</reference>
<evidence type="ECO:0000259" key="3">
    <source>
        <dbReference type="SMART" id="SM00451"/>
    </source>
</evidence>
<keyword evidence="4" id="KW-0489">Methyltransferase</keyword>
<dbReference type="EMBL" id="JABANP010000018">
    <property type="protein sequence ID" value="KAF4695669.1"/>
    <property type="molecule type" value="Genomic_DNA"/>
</dbReference>
<dbReference type="InterPro" id="IPR038899">
    <property type="entry name" value="METTL22"/>
</dbReference>
<organism evidence="4 5">
    <name type="scientific">Perkinsus olseni</name>
    <name type="common">Perkinsus atlanticus</name>
    <dbReference type="NCBI Taxonomy" id="32597"/>
    <lineage>
        <taxon>Eukaryota</taxon>
        <taxon>Sar</taxon>
        <taxon>Alveolata</taxon>
        <taxon>Perkinsozoa</taxon>
        <taxon>Perkinsea</taxon>
        <taxon>Perkinsida</taxon>
        <taxon>Perkinsidae</taxon>
        <taxon>Perkinsus</taxon>
    </lineage>
</organism>
<evidence type="ECO:0000256" key="1">
    <source>
        <dbReference type="SAM" id="MobiDB-lite"/>
    </source>
</evidence>
<dbReference type="InterPro" id="IPR013087">
    <property type="entry name" value="Znf_C2H2_type"/>
</dbReference>
<dbReference type="Pfam" id="PF12874">
    <property type="entry name" value="zf-met"/>
    <property type="match status" value="2"/>
</dbReference>
<dbReference type="Gene3D" id="3.40.50.150">
    <property type="entry name" value="Vaccinia Virus protein VP39"/>
    <property type="match status" value="1"/>
</dbReference>
<protein>
    <submittedName>
        <fullName evidence="4">Methyltransferase like 22</fullName>
    </submittedName>
</protein>
<dbReference type="SMART" id="SM00355">
    <property type="entry name" value="ZnF_C2H2"/>
    <property type="match status" value="2"/>
</dbReference>
<dbReference type="SUPFAM" id="SSF53335">
    <property type="entry name" value="S-adenosyl-L-methionine-dependent methyltransferases"/>
    <property type="match status" value="1"/>
</dbReference>
<name>A0A7J6PHR2_PEROL</name>
<dbReference type="CDD" id="cd02440">
    <property type="entry name" value="AdoMet_MTases"/>
    <property type="match status" value="1"/>
</dbReference>